<dbReference type="PANTHER" id="PTHR42879:SF2">
    <property type="entry name" value="3-OXOACYL-[ACYL-CARRIER-PROTEIN] REDUCTASE FABG"/>
    <property type="match status" value="1"/>
</dbReference>
<dbReference type="Proteomes" id="UP000051679">
    <property type="component" value="Unassembled WGS sequence"/>
</dbReference>
<dbReference type="Gene3D" id="3.40.50.720">
    <property type="entry name" value="NAD(P)-binding Rossmann-like Domain"/>
    <property type="match status" value="1"/>
</dbReference>
<comment type="caution">
    <text evidence="2">The sequence shown here is derived from an EMBL/GenBank/DDBJ whole genome shotgun (WGS) entry which is preliminary data.</text>
</comment>
<reference evidence="2 3" key="1">
    <citation type="journal article" date="2015" name="Genome Announc.">
        <title>Expanding the biotechnology potential of lactobacilli through comparative genomics of 213 strains and associated genera.</title>
        <authorList>
            <person name="Sun Z."/>
            <person name="Harris H.M."/>
            <person name="McCann A."/>
            <person name="Guo C."/>
            <person name="Argimon S."/>
            <person name="Zhang W."/>
            <person name="Yang X."/>
            <person name="Jeffery I.B."/>
            <person name="Cooney J.C."/>
            <person name="Kagawa T.F."/>
            <person name="Liu W."/>
            <person name="Song Y."/>
            <person name="Salvetti E."/>
            <person name="Wrobel A."/>
            <person name="Rasinkangas P."/>
            <person name="Parkhill J."/>
            <person name="Rea M.C."/>
            <person name="O'Sullivan O."/>
            <person name="Ritari J."/>
            <person name="Douillard F.P."/>
            <person name="Paul Ross R."/>
            <person name="Yang R."/>
            <person name="Briner A.E."/>
            <person name="Felis G.E."/>
            <person name="de Vos W.M."/>
            <person name="Barrangou R."/>
            <person name="Klaenhammer T.R."/>
            <person name="Caufield P.W."/>
            <person name="Cui Y."/>
            <person name="Zhang H."/>
            <person name="O'Toole P.W."/>
        </authorList>
    </citation>
    <scope>NUCLEOTIDE SEQUENCE [LARGE SCALE GENOMIC DNA]</scope>
    <source>
        <strain evidence="2 3">DSM 20505</strain>
    </source>
</reference>
<evidence type="ECO:0000256" key="1">
    <source>
        <dbReference type="ARBA" id="ARBA00006484"/>
    </source>
</evidence>
<proteinExistence type="inferred from homology"/>
<dbReference type="PATRIC" id="fig|1291052.5.peg.1270"/>
<dbReference type="SUPFAM" id="SSF51735">
    <property type="entry name" value="NAD(P)-binding Rossmann-fold domains"/>
    <property type="match status" value="1"/>
</dbReference>
<dbReference type="InterPro" id="IPR036291">
    <property type="entry name" value="NAD(P)-bd_dom_sf"/>
</dbReference>
<dbReference type="Pfam" id="PF13561">
    <property type="entry name" value="adh_short_C2"/>
    <property type="match status" value="1"/>
</dbReference>
<dbReference type="InterPro" id="IPR050259">
    <property type="entry name" value="SDR"/>
</dbReference>
<sequence>MLLMPSALILGASGDIGQAVAREMAGNGWSLYLHYHAHVAIADQLAAELSAKYPKQDFFTVAGDLRDVNSAQTIANQLFSLDAVIVAAGMTYYELFKDATIDHMTALMRVHLLTPMALINHVQDKLAASGNGRIVFIGSVYGASGSAMEVTYSTVKGAQSAFVKAYAQEVASLGITVNVVAPGAVDTKMNREFGASALEAVRETIPAGRFANATDIAYFVNTLVNQRAGYFTGQTLYVTGGWLR</sequence>
<dbReference type="AlphaFoldDB" id="A0A0R1ZKM9"/>
<keyword evidence="3" id="KW-1185">Reference proteome</keyword>
<protein>
    <submittedName>
        <fullName evidence="2">3-oxoacyl-acyl carrier protein reductase</fullName>
    </submittedName>
</protein>
<accession>A0A0R1ZKM9</accession>
<dbReference type="PRINTS" id="PR00081">
    <property type="entry name" value="GDHRDH"/>
</dbReference>
<dbReference type="NCBIfam" id="NF047420">
    <property type="entry name" value="EF_P_mod_YmfI"/>
    <property type="match status" value="1"/>
</dbReference>
<dbReference type="PANTHER" id="PTHR42879">
    <property type="entry name" value="3-OXOACYL-(ACYL-CARRIER-PROTEIN) REDUCTASE"/>
    <property type="match status" value="1"/>
</dbReference>
<gene>
    <name evidence="2" type="ORF">FC18_GL001252</name>
</gene>
<organism evidence="2 3">
    <name type="scientific">Lacticaseibacillus sharpeae JCM 1186 = DSM 20505</name>
    <dbReference type="NCBI Taxonomy" id="1291052"/>
    <lineage>
        <taxon>Bacteria</taxon>
        <taxon>Bacillati</taxon>
        <taxon>Bacillota</taxon>
        <taxon>Bacilli</taxon>
        <taxon>Lactobacillales</taxon>
        <taxon>Lactobacillaceae</taxon>
        <taxon>Lacticaseibacillus</taxon>
    </lineage>
</organism>
<name>A0A0R1ZKM9_9LACO</name>
<evidence type="ECO:0000313" key="3">
    <source>
        <dbReference type="Proteomes" id="UP000051679"/>
    </source>
</evidence>
<dbReference type="InterPro" id="IPR002347">
    <property type="entry name" value="SDR_fam"/>
</dbReference>
<dbReference type="STRING" id="1291052.FC18_GL001252"/>
<dbReference type="CDD" id="cd05233">
    <property type="entry name" value="SDR_c"/>
    <property type="match status" value="1"/>
</dbReference>
<comment type="similarity">
    <text evidence="1">Belongs to the short-chain dehydrogenases/reductases (SDR) family.</text>
</comment>
<dbReference type="EMBL" id="AYYO01000019">
    <property type="protein sequence ID" value="KRM55534.1"/>
    <property type="molecule type" value="Genomic_DNA"/>
</dbReference>
<evidence type="ECO:0000313" key="2">
    <source>
        <dbReference type="EMBL" id="KRM55534.1"/>
    </source>
</evidence>